<dbReference type="InParanoid" id="A0A1X2HGK4"/>
<feature type="compositionally biased region" description="Basic and acidic residues" evidence="1">
    <location>
        <begin position="183"/>
        <end position="192"/>
    </location>
</feature>
<dbReference type="OrthoDB" id="2158714at2759"/>
<comment type="caution">
    <text evidence="2">The sequence shown here is derived from an EMBL/GenBank/DDBJ whole genome shotgun (WGS) entry which is preliminary data.</text>
</comment>
<dbReference type="OMA" id="FYVCPAH"/>
<gene>
    <name evidence="2" type="ORF">BCR43DRAFT_490785</name>
</gene>
<organism evidence="2 3">
    <name type="scientific">Syncephalastrum racemosum</name>
    <name type="common">Filamentous fungus</name>
    <dbReference type="NCBI Taxonomy" id="13706"/>
    <lineage>
        <taxon>Eukaryota</taxon>
        <taxon>Fungi</taxon>
        <taxon>Fungi incertae sedis</taxon>
        <taxon>Mucoromycota</taxon>
        <taxon>Mucoromycotina</taxon>
        <taxon>Mucoromycetes</taxon>
        <taxon>Mucorales</taxon>
        <taxon>Syncephalastraceae</taxon>
        <taxon>Syncephalastrum</taxon>
    </lineage>
</organism>
<feature type="compositionally biased region" description="Low complexity" evidence="1">
    <location>
        <begin position="147"/>
        <end position="159"/>
    </location>
</feature>
<sequence length="207" mass="23531">MSQTPKFQNLYVARLVTQERPCFVCSKFTSVVLTLADNSNLDWFYVCRTHLGDRNFCTKLGGPPQSPPKSPTSRKPKVQDRPPESDSVADLVSSIGSALTSWRKKTPDEDAKKQDSKNENNDKKTDESSEKKDDKKDDKSDDKKDTPPSSVPSSPTTPTQPIRFQLHRDYLYLRQREYARKMQKKEAGEKLKTIQFPDVPKAPPRAV</sequence>
<evidence type="ECO:0000313" key="2">
    <source>
        <dbReference type="EMBL" id="ORY98048.1"/>
    </source>
</evidence>
<dbReference type="InterPro" id="IPR013640">
    <property type="entry name" value="Vfa1"/>
</dbReference>
<feature type="region of interest" description="Disordered" evidence="1">
    <location>
        <begin position="58"/>
        <end position="166"/>
    </location>
</feature>
<dbReference type="PANTHER" id="PTHR28218">
    <property type="entry name" value="VPS4-ASSOCIATED PROTEIN 1"/>
    <property type="match status" value="1"/>
</dbReference>
<dbReference type="Proteomes" id="UP000242180">
    <property type="component" value="Unassembled WGS sequence"/>
</dbReference>
<dbReference type="GO" id="GO:0007034">
    <property type="term" value="P:vacuolar transport"/>
    <property type="evidence" value="ECO:0007669"/>
    <property type="project" value="TreeGrafter"/>
</dbReference>
<keyword evidence="3" id="KW-1185">Reference proteome</keyword>
<reference evidence="2 3" key="1">
    <citation type="submission" date="2016-07" db="EMBL/GenBank/DDBJ databases">
        <title>Pervasive Adenine N6-methylation of Active Genes in Fungi.</title>
        <authorList>
            <consortium name="DOE Joint Genome Institute"/>
            <person name="Mondo S.J."/>
            <person name="Dannebaum R.O."/>
            <person name="Kuo R.C."/>
            <person name="Labutti K."/>
            <person name="Haridas S."/>
            <person name="Kuo A."/>
            <person name="Salamov A."/>
            <person name="Ahrendt S.R."/>
            <person name="Lipzen A."/>
            <person name="Sullivan W."/>
            <person name="Andreopoulos W.B."/>
            <person name="Clum A."/>
            <person name="Lindquist E."/>
            <person name="Daum C."/>
            <person name="Ramamoorthy G.K."/>
            <person name="Gryganskyi A."/>
            <person name="Culley D."/>
            <person name="Magnuson J.K."/>
            <person name="James T.Y."/>
            <person name="O'Malley M.A."/>
            <person name="Stajich J.E."/>
            <person name="Spatafora J.W."/>
            <person name="Visel A."/>
            <person name="Grigoriev I.V."/>
        </authorList>
    </citation>
    <scope>NUCLEOTIDE SEQUENCE [LARGE SCALE GENOMIC DNA]</scope>
    <source>
        <strain evidence="2 3">NRRL 2496</strain>
    </source>
</reference>
<evidence type="ECO:0000256" key="1">
    <source>
        <dbReference type="SAM" id="MobiDB-lite"/>
    </source>
</evidence>
<dbReference type="Pfam" id="PF08432">
    <property type="entry name" value="Vfa1"/>
    <property type="match status" value="1"/>
</dbReference>
<dbReference type="GO" id="GO:0005768">
    <property type="term" value="C:endosome"/>
    <property type="evidence" value="ECO:0007669"/>
    <property type="project" value="TreeGrafter"/>
</dbReference>
<dbReference type="STRING" id="13706.A0A1X2HGK4"/>
<dbReference type="EMBL" id="MCGN01000004">
    <property type="protein sequence ID" value="ORY98048.1"/>
    <property type="molecule type" value="Genomic_DNA"/>
</dbReference>
<proteinExistence type="predicted"/>
<evidence type="ECO:0000313" key="3">
    <source>
        <dbReference type="Proteomes" id="UP000242180"/>
    </source>
</evidence>
<feature type="region of interest" description="Disordered" evidence="1">
    <location>
        <begin position="183"/>
        <end position="207"/>
    </location>
</feature>
<feature type="compositionally biased region" description="Basic and acidic residues" evidence="1">
    <location>
        <begin position="105"/>
        <end position="146"/>
    </location>
</feature>
<name>A0A1X2HGK4_SYNRA</name>
<accession>A0A1X2HGK4</accession>
<dbReference type="AlphaFoldDB" id="A0A1X2HGK4"/>
<dbReference type="PANTHER" id="PTHR28218:SF1">
    <property type="entry name" value="VPS4-ASSOCIATED PROTEIN 1"/>
    <property type="match status" value="1"/>
</dbReference>
<protein>
    <submittedName>
        <fullName evidence="2">VPS4-associated protein 1</fullName>
    </submittedName>
</protein>